<dbReference type="PANTHER" id="PTHR43304">
    <property type="entry name" value="PHYTOCHROME-LIKE PROTEIN CPH1"/>
    <property type="match status" value="1"/>
</dbReference>
<dbReference type="InterPro" id="IPR052162">
    <property type="entry name" value="Sensor_kinase/Photoreceptor"/>
</dbReference>
<dbReference type="GO" id="GO:0006355">
    <property type="term" value="P:regulation of DNA-templated transcription"/>
    <property type="evidence" value="ECO:0007669"/>
    <property type="project" value="InterPro"/>
</dbReference>
<evidence type="ECO:0000256" key="3">
    <source>
        <dbReference type="ARBA" id="ARBA00022553"/>
    </source>
</evidence>
<evidence type="ECO:0000259" key="7">
    <source>
        <dbReference type="PROSITE" id="PS50112"/>
    </source>
</evidence>
<dbReference type="CDD" id="cd00130">
    <property type="entry name" value="PAS"/>
    <property type="match status" value="3"/>
</dbReference>
<keyword evidence="6" id="KW-0812">Transmembrane</keyword>
<feature type="domain" description="PAS" evidence="7">
    <location>
        <begin position="112"/>
        <end position="162"/>
    </location>
</feature>
<dbReference type="PROSITE" id="PS50113">
    <property type="entry name" value="PAC"/>
    <property type="match status" value="1"/>
</dbReference>
<feature type="domain" description="PAC" evidence="8">
    <location>
        <begin position="299"/>
        <end position="355"/>
    </location>
</feature>
<dbReference type="SMART" id="SM00091">
    <property type="entry name" value="PAS"/>
    <property type="match status" value="4"/>
</dbReference>
<keyword evidence="6" id="KW-0472">Membrane</keyword>
<feature type="transmembrane region" description="Helical" evidence="6">
    <location>
        <begin position="37"/>
        <end position="54"/>
    </location>
</feature>
<dbReference type="PROSITE" id="PS50112">
    <property type="entry name" value="PAS"/>
    <property type="match status" value="4"/>
</dbReference>
<dbReference type="InterPro" id="IPR000014">
    <property type="entry name" value="PAS"/>
</dbReference>
<gene>
    <name evidence="9" type="ORF">KHC33_12370</name>
</gene>
<keyword evidence="5" id="KW-0418">Kinase</keyword>
<evidence type="ECO:0000313" key="9">
    <source>
        <dbReference type="EMBL" id="QVV88124.1"/>
    </source>
</evidence>
<dbReference type="InterPro" id="IPR013767">
    <property type="entry name" value="PAS_fold"/>
</dbReference>
<evidence type="ECO:0000256" key="2">
    <source>
        <dbReference type="ARBA" id="ARBA00012438"/>
    </source>
</evidence>
<dbReference type="RefSeq" id="WP_214418941.1">
    <property type="nucleotide sequence ID" value="NZ_CP075546.1"/>
</dbReference>
<keyword evidence="10" id="KW-1185">Reference proteome</keyword>
<sequence>MRRLVTDAHDQERWIAFILIVTGVTFFISWLAISQDIHTVISHLFYIPVILACWRFPKIGVLFTIGIVAAYLGLEALYQQWIITDPDFLIRALIIILIGCVVTYLSITLHSREDSYRRLLSVIDTGVIVTDREGTILYANPYAIHVLDRKDEPLNGTSIFEYAKKNEELIEYFTRCITHDNVDSSMELLLKRKDGYPVPVLLTGYSKGEDLILTLTDLSEEKWMAHELATGKIVMNTLIDAIPEGVFLSDTRGTVIEVNKACRELTGFREGMEMSVSGNPIFNSDTTDKIKNAILKVVREKNPVILHLDATSDSDSSHYEVSLTPVNDDTNTITRIAGVIHDITARENCLQQIREREEYLRMVLGGLPLATIVVDPALHVLSVNQALAMLFEQEVEDLIGTQSHGNLLYPAGERRMLCDLMVGEDVDVLLENSFEGLYSPSPTVPGAYEVIDFYPHIGEGGKWIRSTAARLVNEQGETIGAIETFEDFSTQKAAEDAIRISEERFKIASQIATDLIFEYDQKSDRILWFGDIERWLGLESSGLVSSLTGWATLIHEDDVNRIKRSFINHVLTGDPITEELRIKHRNGLYQTWIIKAVALYNANFQQIKTVGIVSDISEMRANEEAKKKALVAIEKYIEQFAILGDHIRNPLQVIAGYNDLQSGAYAEKIADQINHVNKIVDQLDRGWIESESIRDFLRRHYGLLENE</sequence>
<dbReference type="Pfam" id="PF08447">
    <property type="entry name" value="PAS_3"/>
    <property type="match status" value="1"/>
</dbReference>
<dbReference type="SUPFAM" id="SSF55785">
    <property type="entry name" value="PYP-like sensor domain (PAS domain)"/>
    <property type="match status" value="4"/>
</dbReference>
<dbReference type="InterPro" id="IPR000700">
    <property type="entry name" value="PAS-assoc_C"/>
</dbReference>
<dbReference type="Pfam" id="PF08448">
    <property type="entry name" value="PAS_4"/>
    <property type="match status" value="1"/>
</dbReference>
<dbReference type="InterPro" id="IPR013656">
    <property type="entry name" value="PAS_4"/>
</dbReference>
<feature type="transmembrane region" description="Helical" evidence="6">
    <location>
        <begin position="12"/>
        <end position="31"/>
    </location>
</feature>
<feature type="domain" description="PAS" evidence="7">
    <location>
        <begin position="501"/>
        <end position="574"/>
    </location>
</feature>
<evidence type="ECO:0000256" key="4">
    <source>
        <dbReference type="ARBA" id="ARBA00022679"/>
    </source>
</evidence>
<feature type="domain" description="PAS" evidence="7">
    <location>
        <begin position="356"/>
        <end position="410"/>
    </location>
</feature>
<organism evidence="9 10">
    <name type="scientific">Methanospirillum purgamenti</name>
    <dbReference type="NCBI Taxonomy" id="2834276"/>
    <lineage>
        <taxon>Archaea</taxon>
        <taxon>Methanobacteriati</taxon>
        <taxon>Methanobacteriota</taxon>
        <taxon>Stenosarchaea group</taxon>
        <taxon>Methanomicrobia</taxon>
        <taxon>Methanomicrobiales</taxon>
        <taxon>Methanospirillaceae</taxon>
        <taxon>Methanospirillum</taxon>
    </lineage>
</organism>
<evidence type="ECO:0000256" key="1">
    <source>
        <dbReference type="ARBA" id="ARBA00000085"/>
    </source>
</evidence>
<evidence type="ECO:0000256" key="6">
    <source>
        <dbReference type="SAM" id="Phobius"/>
    </source>
</evidence>
<evidence type="ECO:0000259" key="8">
    <source>
        <dbReference type="PROSITE" id="PS50113"/>
    </source>
</evidence>
<dbReference type="KEGG" id="mrtj:KHC33_12370"/>
<evidence type="ECO:0000313" key="10">
    <source>
        <dbReference type="Proteomes" id="UP000680656"/>
    </source>
</evidence>
<keyword evidence="4" id="KW-0808">Transferase</keyword>
<keyword evidence="3" id="KW-0597">Phosphoprotein</keyword>
<feature type="transmembrane region" description="Helical" evidence="6">
    <location>
        <begin position="61"/>
        <end position="82"/>
    </location>
</feature>
<dbReference type="EMBL" id="CP075546">
    <property type="protein sequence ID" value="QVV88124.1"/>
    <property type="molecule type" value="Genomic_DNA"/>
</dbReference>
<dbReference type="GO" id="GO:0004673">
    <property type="term" value="F:protein histidine kinase activity"/>
    <property type="evidence" value="ECO:0007669"/>
    <property type="project" value="UniProtKB-EC"/>
</dbReference>
<dbReference type="GeneID" id="65097992"/>
<proteinExistence type="predicted"/>
<dbReference type="Proteomes" id="UP000680656">
    <property type="component" value="Chromosome"/>
</dbReference>
<dbReference type="NCBIfam" id="TIGR00229">
    <property type="entry name" value="sensory_box"/>
    <property type="match status" value="3"/>
</dbReference>
<keyword evidence="6" id="KW-1133">Transmembrane helix</keyword>
<dbReference type="InterPro" id="IPR013655">
    <property type="entry name" value="PAS_fold_3"/>
</dbReference>
<feature type="transmembrane region" description="Helical" evidence="6">
    <location>
        <begin position="88"/>
        <end position="109"/>
    </location>
</feature>
<protein>
    <recommendedName>
        <fullName evidence="2">histidine kinase</fullName>
        <ecNumber evidence="2">2.7.13.3</ecNumber>
    </recommendedName>
</protein>
<dbReference type="InterPro" id="IPR035965">
    <property type="entry name" value="PAS-like_dom_sf"/>
</dbReference>
<dbReference type="EC" id="2.7.13.3" evidence="2"/>
<dbReference type="Gene3D" id="3.30.450.20">
    <property type="entry name" value="PAS domain"/>
    <property type="match status" value="4"/>
</dbReference>
<dbReference type="AlphaFoldDB" id="A0A8E7EII4"/>
<reference evidence="9 10" key="1">
    <citation type="submission" date="2021-05" db="EMBL/GenBank/DDBJ databases">
        <title>A novel Methanospirillum isolate from a pyrite-forming mixed culture.</title>
        <authorList>
            <person name="Bunk B."/>
            <person name="Sproer C."/>
            <person name="Spring S."/>
            <person name="Pester M."/>
        </authorList>
    </citation>
    <scope>NUCLEOTIDE SEQUENCE [LARGE SCALE GENOMIC DNA]</scope>
    <source>
        <strain evidence="9 10">J.3.6.1-F.2.7.3</strain>
    </source>
</reference>
<feature type="domain" description="PAS" evidence="7">
    <location>
        <begin position="235"/>
        <end position="301"/>
    </location>
</feature>
<comment type="catalytic activity">
    <reaction evidence="1">
        <text>ATP + protein L-histidine = ADP + protein N-phospho-L-histidine.</text>
        <dbReference type="EC" id="2.7.13.3"/>
    </reaction>
</comment>
<name>A0A8E7EII4_9EURY</name>
<dbReference type="PANTHER" id="PTHR43304:SF1">
    <property type="entry name" value="PAC DOMAIN-CONTAINING PROTEIN"/>
    <property type="match status" value="1"/>
</dbReference>
<accession>A0A8E7EII4</accession>
<evidence type="ECO:0000256" key="5">
    <source>
        <dbReference type="ARBA" id="ARBA00022777"/>
    </source>
</evidence>
<dbReference type="Pfam" id="PF00989">
    <property type="entry name" value="PAS"/>
    <property type="match status" value="1"/>
</dbReference>